<dbReference type="SUPFAM" id="SSF55120">
    <property type="entry name" value="Pseudouridine synthase"/>
    <property type="match status" value="1"/>
</dbReference>
<dbReference type="GO" id="GO:0005737">
    <property type="term" value="C:cytoplasm"/>
    <property type="evidence" value="ECO:0007669"/>
    <property type="project" value="EnsemblFungi"/>
</dbReference>
<dbReference type="GO" id="GO:1990481">
    <property type="term" value="P:mRNA pseudouridine synthesis"/>
    <property type="evidence" value="ECO:0007669"/>
    <property type="project" value="EnsemblFungi"/>
</dbReference>
<evidence type="ECO:0000256" key="2">
    <source>
        <dbReference type="ARBA" id="ARBA00022694"/>
    </source>
</evidence>
<dbReference type="Gene3D" id="3.30.2350.20">
    <property type="entry name" value="TruD, catalytic domain"/>
    <property type="match status" value="2"/>
</dbReference>
<dbReference type="PANTHER" id="PTHR13326">
    <property type="entry name" value="TRNA PSEUDOURIDINE SYNTHASE D"/>
    <property type="match status" value="1"/>
</dbReference>
<dbReference type="GO" id="GO:0031429">
    <property type="term" value="C:box H/ACA snoRNP complex"/>
    <property type="evidence" value="ECO:0007669"/>
    <property type="project" value="EnsemblFungi"/>
</dbReference>
<dbReference type="GO" id="GO:0031119">
    <property type="term" value="P:tRNA pseudouridine synthesis"/>
    <property type="evidence" value="ECO:0007669"/>
    <property type="project" value="EnsemblFungi"/>
</dbReference>
<dbReference type="PIRSF" id="PIRSF037016">
    <property type="entry name" value="Pseudouridin_synth_euk_prd"/>
    <property type="match status" value="1"/>
</dbReference>
<reference evidence="6" key="1">
    <citation type="submission" date="2013-12" db="EMBL/GenBank/DDBJ databases">
        <authorList>
            <person name="Genoscope - CEA"/>
        </authorList>
    </citation>
    <scope>NUCLEOTIDE SEQUENCE</scope>
    <source>
        <strain evidence="6">CBS 1993</strain>
    </source>
</reference>
<keyword evidence="3" id="KW-0413">Isomerase</keyword>
<dbReference type="InterPro" id="IPR011760">
    <property type="entry name" value="PsdUridine_synth_TruD_insert"/>
</dbReference>
<keyword evidence="7" id="KW-1185">Reference proteome</keyword>
<protein>
    <recommendedName>
        <fullName evidence="5">TRUD domain-containing protein</fullName>
    </recommendedName>
</protein>
<dbReference type="Proteomes" id="UP000019384">
    <property type="component" value="Unassembled WGS sequence"/>
</dbReference>
<dbReference type="InterPro" id="IPR001656">
    <property type="entry name" value="PsdUridine_synth_TruD"/>
</dbReference>
<dbReference type="EMBL" id="HG793126">
    <property type="protein sequence ID" value="CDK25679.1"/>
    <property type="molecule type" value="Genomic_DNA"/>
</dbReference>
<dbReference type="PANTHER" id="PTHR13326:SF21">
    <property type="entry name" value="PSEUDOURIDYLATE SYNTHASE PUS7L"/>
    <property type="match status" value="1"/>
</dbReference>
<comment type="similarity">
    <text evidence="1">Belongs to the pseudouridine synthase TruD family.</text>
</comment>
<dbReference type="Pfam" id="PF01142">
    <property type="entry name" value="TruD"/>
    <property type="match status" value="1"/>
</dbReference>
<dbReference type="PROSITE" id="PS01268">
    <property type="entry name" value="UPF0024"/>
    <property type="match status" value="1"/>
</dbReference>
<dbReference type="GO" id="GO:0031120">
    <property type="term" value="P:snRNA pseudouridine synthesis"/>
    <property type="evidence" value="ECO:0007669"/>
    <property type="project" value="EnsemblFungi"/>
</dbReference>
<sequence>MTLENNKRPLEVSDDIVLDGKKLKHESISVDSKPEGIQESDVGITELISSAEFGIVGLLKQRYTDFLVNEVDPTGKTIHLLDEGIPDKRERRRERRKADREGDAEDEQEESVEPAVPEVASANQIPQVSEEQKTKLVALFGEKDFENIQELFSTGTFFETSNRFDDKMERTNIHKLIREAYQGRLETLTTDMNAFKIALTTKGQKKGEKGSRRTGGDNTKLVHTLGPKKDYLHFDMYKENKETMEVAALLGKLFKIPSKWIKYAGTKDRRAVTVQRLSVEKLGVERVNGLNKMLKGIRLGGFAYADSALSLGDLQGNAFVITIKDVQCVKEGQSIEVAVKSSLESLKAKGFINYFGMQRFGTFSISTHEVGTQLLKANWKQAVNMLLSEQAIVVPDSIEARRIWAETKNPQRAAEKMPKRCSAEYSILRRLEKERKGEDGDWNGNGYFNAIMAIPRNLRIMYGHAYQSYVWNIAASKRIRLFGLKVVAGDLVLDEEAPKLSPKVGENDEEFQEDIRKDMFIRARYLSQADVDSGKYTIYDVVLPTPGFDIKYPETPEMMQVYKDVMAADGLDPENMTSRIREFSLAGSYRKVMGRALNLEYFVRKYNDPNEPLVRTDLEILRLKQEAELEGKTGEISQILDGVPDGASTAVIIKMQLGVSAYATMALREVLRQDTSRRGDQMSLRK</sequence>
<dbReference type="CDD" id="cd02576">
    <property type="entry name" value="PseudoU_synth_ScPUS7"/>
    <property type="match status" value="1"/>
</dbReference>
<dbReference type="OrthoDB" id="447290at2759"/>
<feature type="compositionally biased region" description="Acidic residues" evidence="4">
    <location>
        <begin position="102"/>
        <end position="112"/>
    </location>
</feature>
<dbReference type="RefSeq" id="XP_022457690.1">
    <property type="nucleotide sequence ID" value="XM_022603850.1"/>
</dbReference>
<evidence type="ECO:0000256" key="3">
    <source>
        <dbReference type="ARBA" id="ARBA00023235"/>
    </source>
</evidence>
<dbReference type="GO" id="GO:0009982">
    <property type="term" value="F:pseudouridine synthase activity"/>
    <property type="evidence" value="ECO:0007669"/>
    <property type="project" value="EnsemblFungi"/>
</dbReference>
<evidence type="ECO:0000256" key="1">
    <source>
        <dbReference type="ARBA" id="ARBA00007953"/>
    </source>
</evidence>
<dbReference type="STRING" id="1382522.W6MHF3"/>
<organism evidence="6 7">
    <name type="scientific">Kuraishia capsulata CBS 1993</name>
    <dbReference type="NCBI Taxonomy" id="1382522"/>
    <lineage>
        <taxon>Eukaryota</taxon>
        <taxon>Fungi</taxon>
        <taxon>Dikarya</taxon>
        <taxon>Ascomycota</taxon>
        <taxon>Saccharomycotina</taxon>
        <taxon>Pichiomycetes</taxon>
        <taxon>Pichiales</taxon>
        <taxon>Pichiaceae</taxon>
        <taxon>Kuraishia</taxon>
    </lineage>
</organism>
<keyword evidence="2" id="KW-0819">tRNA processing</keyword>
<evidence type="ECO:0000313" key="6">
    <source>
        <dbReference type="EMBL" id="CDK25679.1"/>
    </source>
</evidence>
<evidence type="ECO:0000259" key="5">
    <source>
        <dbReference type="PROSITE" id="PS50984"/>
    </source>
</evidence>
<dbReference type="AlphaFoldDB" id="W6MHF3"/>
<dbReference type="InterPro" id="IPR020119">
    <property type="entry name" value="PsdUridine_synth_TruD_CS"/>
</dbReference>
<dbReference type="HOGENOM" id="CLU_005281_0_2_1"/>
<gene>
    <name evidence="6" type="ORF">KUCA_T00001649001</name>
</gene>
<reference evidence="6" key="2">
    <citation type="submission" date="2014-02" db="EMBL/GenBank/DDBJ databases">
        <title>Complete DNA sequence of /Kuraishia capsulata/ illustrates novel genomic features among budding yeasts (/Saccharomycotina/).</title>
        <authorList>
            <person name="Morales L."/>
            <person name="Noel B."/>
            <person name="Porcel B."/>
            <person name="Marcet-Houben M."/>
            <person name="Hullo M-F."/>
            <person name="Sacerdot C."/>
            <person name="Tekaia F."/>
            <person name="Leh-Louis V."/>
            <person name="Despons L."/>
            <person name="Khanna V."/>
            <person name="Aury J-M."/>
            <person name="Barbe V."/>
            <person name="Couloux A."/>
            <person name="Labadie K."/>
            <person name="Pelletier E."/>
            <person name="Souciet J-L."/>
            <person name="Boekhout T."/>
            <person name="Gabaldon T."/>
            <person name="Wincker P."/>
            <person name="Dujon B."/>
        </authorList>
    </citation>
    <scope>NUCLEOTIDE SEQUENCE</scope>
    <source>
        <strain evidence="6">CBS 1993</strain>
    </source>
</reference>
<proteinExistence type="inferred from homology"/>
<accession>W6MHF3</accession>
<evidence type="ECO:0000313" key="7">
    <source>
        <dbReference type="Proteomes" id="UP000019384"/>
    </source>
</evidence>
<dbReference type="GO" id="GO:0003723">
    <property type="term" value="F:RNA binding"/>
    <property type="evidence" value="ECO:0007669"/>
    <property type="project" value="InterPro"/>
</dbReference>
<dbReference type="InterPro" id="IPR020103">
    <property type="entry name" value="PsdUridine_synth_cat_dom_sf"/>
</dbReference>
<dbReference type="PROSITE" id="PS50984">
    <property type="entry name" value="TRUD"/>
    <property type="match status" value="1"/>
</dbReference>
<name>W6MHF3_9ASCO</name>
<feature type="domain" description="TRUD" evidence="5">
    <location>
        <begin position="350"/>
        <end position="595"/>
    </location>
</feature>
<evidence type="ECO:0000256" key="4">
    <source>
        <dbReference type="SAM" id="MobiDB-lite"/>
    </source>
</evidence>
<feature type="compositionally biased region" description="Low complexity" evidence="4">
    <location>
        <begin position="113"/>
        <end position="122"/>
    </location>
</feature>
<feature type="region of interest" description="Disordered" evidence="4">
    <location>
        <begin position="89"/>
        <end position="127"/>
    </location>
</feature>
<dbReference type="GO" id="GO:0000455">
    <property type="term" value="P:enzyme-directed rRNA pseudouridine synthesis"/>
    <property type="evidence" value="ECO:0007669"/>
    <property type="project" value="EnsemblFungi"/>
</dbReference>
<dbReference type="InterPro" id="IPR042214">
    <property type="entry name" value="TruD_catalytic"/>
</dbReference>
<dbReference type="GeneID" id="34519078"/>
<dbReference type="NCBIfam" id="TIGR00094">
    <property type="entry name" value="tRNA_TruD_broad"/>
    <property type="match status" value="1"/>
</dbReference>